<evidence type="ECO:0000256" key="6">
    <source>
        <dbReference type="ARBA" id="ARBA00023266"/>
    </source>
</evidence>
<evidence type="ECO:0000256" key="7">
    <source>
        <dbReference type="ARBA" id="ARBA00044507"/>
    </source>
</evidence>
<evidence type="ECO:0000256" key="9">
    <source>
        <dbReference type="PIRSR" id="PIRSR618319-50"/>
    </source>
</evidence>
<dbReference type="Proteomes" id="UP000078582">
    <property type="component" value="Chromosome"/>
</dbReference>
<dbReference type="InterPro" id="IPR018319">
    <property type="entry name" value="SelA-like"/>
</dbReference>
<evidence type="ECO:0000313" key="10">
    <source>
        <dbReference type="EMBL" id="ANK61996.1"/>
    </source>
</evidence>
<dbReference type="InterPro" id="IPR015421">
    <property type="entry name" value="PyrdxlP-dep_Trfase_major"/>
</dbReference>
<dbReference type="STRING" id="375175.AYR53_03955"/>
<reference evidence="10 11" key="1">
    <citation type="submission" date="2016-03" db="EMBL/GenBank/DDBJ databases">
        <title>Pediococcus and Lactobacillus from brewery environment - whole genome sequencing and assembly.</title>
        <authorList>
            <person name="Behr J."/>
            <person name="Geissler A.J."/>
            <person name="Vogel R.F."/>
        </authorList>
    </citation>
    <scope>NUCLEOTIDE SEQUENCE [LARGE SCALE GENOMIC DNA]</scope>
    <source>
        <strain evidence="10 11">TMW 1.1989</strain>
    </source>
</reference>
<dbReference type="GeneID" id="42981393"/>
<comment type="function">
    <text evidence="8">Converts seryl-tRNA(Sec) to selenocysteinyl-tRNA(Sec) required for selenoprotein biosynthesis.</text>
</comment>
<comment type="similarity">
    <text evidence="7 8">Belongs to the SelA family.</text>
</comment>
<accession>A0A192H222</accession>
<feature type="modified residue" description="N6-(pyridoxal phosphate)lysine" evidence="8 9">
    <location>
        <position position="291"/>
    </location>
</feature>
<dbReference type="OrthoDB" id="9787096at2"/>
<gene>
    <name evidence="8" type="primary">selA</name>
    <name evidence="10" type="ORF">AYR53_03955</name>
</gene>
<keyword evidence="2 8" id="KW-0963">Cytoplasm</keyword>
<dbReference type="InterPro" id="IPR004534">
    <property type="entry name" value="SelA_trans"/>
</dbReference>
<evidence type="ECO:0000313" key="11">
    <source>
        <dbReference type="Proteomes" id="UP000078582"/>
    </source>
</evidence>
<keyword evidence="6 8" id="KW-0711">Selenium</keyword>
<comment type="catalytic activity">
    <reaction evidence="8">
        <text>L-seryl-tRNA(Sec) + selenophosphate + H(+) = L-selenocysteinyl-tRNA(Sec) + phosphate</text>
        <dbReference type="Rhea" id="RHEA:22728"/>
        <dbReference type="Rhea" id="RHEA-COMP:9742"/>
        <dbReference type="Rhea" id="RHEA-COMP:9743"/>
        <dbReference type="ChEBI" id="CHEBI:15378"/>
        <dbReference type="ChEBI" id="CHEBI:16144"/>
        <dbReference type="ChEBI" id="CHEBI:43474"/>
        <dbReference type="ChEBI" id="CHEBI:78533"/>
        <dbReference type="ChEBI" id="CHEBI:78573"/>
        <dbReference type="EC" id="2.9.1.1"/>
    </reaction>
</comment>
<name>A0A192H222_9LACO</name>
<dbReference type="InterPro" id="IPR015424">
    <property type="entry name" value="PyrdxlP-dep_Trfase"/>
</dbReference>
<dbReference type="GO" id="GO:0004125">
    <property type="term" value="F:L-seryl-tRNA(Sec) selenium transferase activity"/>
    <property type="evidence" value="ECO:0007669"/>
    <property type="project" value="UniProtKB-UniRule"/>
</dbReference>
<dbReference type="RefSeq" id="WP_068279165.1">
    <property type="nucleotide sequence ID" value="NZ_CP014873.1"/>
</dbReference>
<dbReference type="GO" id="GO:0001514">
    <property type="term" value="P:selenocysteine incorporation"/>
    <property type="evidence" value="ECO:0007669"/>
    <property type="project" value="UniProtKB-UniRule"/>
</dbReference>
<dbReference type="GO" id="GO:0005737">
    <property type="term" value="C:cytoplasm"/>
    <property type="evidence" value="ECO:0007669"/>
    <property type="project" value="UniProtKB-SubCell"/>
</dbReference>
<comment type="cofactor">
    <cofactor evidence="1 8 9">
        <name>pyridoxal 5'-phosphate</name>
        <dbReference type="ChEBI" id="CHEBI:597326"/>
    </cofactor>
</comment>
<dbReference type="SUPFAM" id="SSF53383">
    <property type="entry name" value="PLP-dependent transferases"/>
    <property type="match status" value="1"/>
</dbReference>
<evidence type="ECO:0000256" key="5">
    <source>
        <dbReference type="ARBA" id="ARBA00022917"/>
    </source>
</evidence>
<dbReference type="InterPro" id="IPR025862">
    <property type="entry name" value="SelA_trans_N_dom"/>
</dbReference>
<dbReference type="Gene3D" id="3.40.640.10">
    <property type="entry name" value="Type I PLP-dependent aspartate aminotransferase-like (Major domain)"/>
    <property type="match status" value="1"/>
</dbReference>
<dbReference type="EC" id="2.9.1.1" evidence="8"/>
<keyword evidence="11" id="KW-1185">Reference proteome</keyword>
<keyword evidence="4 8" id="KW-0663">Pyridoxal phosphate</keyword>
<dbReference type="HAMAP" id="MF_00423">
    <property type="entry name" value="SelA"/>
    <property type="match status" value="1"/>
</dbReference>
<keyword evidence="5 8" id="KW-0648">Protein biosynthesis</keyword>
<evidence type="ECO:0000256" key="4">
    <source>
        <dbReference type="ARBA" id="ARBA00022898"/>
    </source>
</evidence>
<evidence type="ECO:0000256" key="2">
    <source>
        <dbReference type="ARBA" id="ARBA00022490"/>
    </source>
</evidence>
<dbReference type="GO" id="GO:0001717">
    <property type="term" value="P:conversion of seryl-tRNAsec to selenocys-tRNAsec"/>
    <property type="evidence" value="ECO:0007669"/>
    <property type="project" value="UniProtKB-UniRule"/>
</dbReference>
<dbReference type="Pfam" id="PF03841">
    <property type="entry name" value="SelA"/>
    <property type="match status" value="1"/>
</dbReference>
<proteinExistence type="inferred from homology"/>
<dbReference type="Gene3D" id="3.90.1150.180">
    <property type="match status" value="1"/>
</dbReference>
<dbReference type="Pfam" id="PF12390">
    <property type="entry name" value="Se-cys_synth_N"/>
    <property type="match status" value="1"/>
</dbReference>
<organism evidence="10 11">
    <name type="scientific">Loigolactobacillus backii</name>
    <dbReference type="NCBI Taxonomy" id="375175"/>
    <lineage>
        <taxon>Bacteria</taxon>
        <taxon>Bacillati</taxon>
        <taxon>Bacillota</taxon>
        <taxon>Bacilli</taxon>
        <taxon>Lactobacillales</taxon>
        <taxon>Lactobacillaceae</taxon>
        <taxon>Loigolactobacillus</taxon>
    </lineage>
</organism>
<dbReference type="EMBL" id="CP014873">
    <property type="protein sequence ID" value="ANK61996.1"/>
    <property type="molecule type" value="Genomic_DNA"/>
</dbReference>
<dbReference type="AlphaFoldDB" id="A0A192H222"/>
<dbReference type="PANTHER" id="PTHR32328:SF0">
    <property type="entry name" value="L-SERYL-TRNA(SEC) SELENIUM TRANSFERASE"/>
    <property type="match status" value="1"/>
</dbReference>
<protein>
    <recommendedName>
        <fullName evidence="8">L-seryl-tRNA(Sec) selenium transferase</fullName>
        <ecNumber evidence="8">2.9.1.1</ecNumber>
    </recommendedName>
    <alternativeName>
        <fullName evidence="8">Selenocysteine synthase</fullName>
        <shortName evidence="8">Sec synthase</shortName>
    </alternativeName>
    <alternativeName>
        <fullName evidence="8">Selenocysteinyl-tRNA(Sec) synthase</fullName>
    </alternativeName>
</protein>
<dbReference type="UniPathway" id="UPA00906">
    <property type="reaction ID" value="UER00896"/>
</dbReference>
<sequence>MNEDLFQSLPSVNELLSNPAIVELQQQFGSGLVKQQIQQVLNNKRQQIIQGEKPTLATTDLVVAVKQQIHDKTVMSLRPVINATGVVLHTNLGRSLLSPEIKQAVNEVGFQYSNLEYNLNEKARGQRYSHVEALIRDLTGAEDALVVNNNAAAVMLVLDTLVNQKEVIVSRGELVEIGGSFRIPEIITSGGGILHEIGTTNKTHLVDYQRALSDETGAILKVHTSNYRIVGFTESVASQDLSKLAHEAQVPLIYDLGSGLLVDLSKFGLPAEPLIKEELKWYDLVTFSGDKLLGGPQAGIIAGKRDYIERLKHNQLLRALRVDKLTLAALEATLHLYENPEKVIQKIPTLRMITLPLAELQQHAQRLSSALKQIKSLKVTTLAGTSQVGGGSYPGYLLPTELVAVTPTTISATKLESKLRISDSPIIVRLEKGQVQFDVRTLQIGDDEKIVRRISQLMRS</sequence>
<comment type="subcellular location">
    <subcellularLocation>
        <location evidence="8">Cytoplasm</location>
    </subcellularLocation>
</comment>
<evidence type="ECO:0000256" key="1">
    <source>
        <dbReference type="ARBA" id="ARBA00001933"/>
    </source>
</evidence>
<evidence type="ECO:0000256" key="3">
    <source>
        <dbReference type="ARBA" id="ARBA00022679"/>
    </source>
</evidence>
<comment type="pathway">
    <text evidence="8">Aminoacyl-tRNA biosynthesis; selenocysteinyl-tRNA(Sec) biosynthesis; selenocysteinyl-tRNA(Sec) from L-seryl-tRNA(Sec) (bacterial route): step 1/1.</text>
</comment>
<keyword evidence="3 8" id="KW-0808">Transferase</keyword>
<dbReference type="PANTHER" id="PTHR32328">
    <property type="entry name" value="L-SERYL-TRNA(SEC) SELENIUM TRANSFERASE"/>
    <property type="match status" value="1"/>
</dbReference>
<dbReference type="NCBIfam" id="TIGR00474">
    <property type="entry name" value="selA"/>
    <property type="match status" value="1"/>
</dbReference>
<evidence type="ECO:0000256" key="8">
    <source>
        <dbReference type="HAMAP-Rule" id="MF_00423"/>
    </source>
</evidence>